<dbReference type="Proteomes" id="UP000615446">
    <property type="component" value="Unassembled WGS sequence"/>
</dbReference>
<dbReference type="Proteomes" id="UP000247702">
    <property type="component" value="Unassembled WGS sequence"/>
</dbReference>
<comment type="caution">
    <text evidence="1">The sequence shown here is derived from an EMBL/GenBank/DDBJ whole genome shotgun (WGS) entry which is preliminary data.</text>
</comment>
<dbReference type="OrthoDB" id="2322866at2759"/>
<dbReference type="SUPFAM" id="SSF52047">
    <property type="entry name" value="RNI-like"/>
    <property type="match status" value="1"/>
</dbReference>
<gene>
    <name evidence="2" type="ORF">RCL2_000742100</name>
    <name evidence="1" type="ORF">RclHR1_11190004</name>
</gene>
<sequence length="573" mass="67511">MTNLNRDCLWEIFTNLEHDKKSLHGALLVNRLWCEVAVQFLWRKPFRFLYTCSKFCQCSEQKRRMKVKKFLATLTTILAHKHTTSSVNIQDLIIWTTAPMTTFTYTDFIRHLDIHDLVWALYDGVEYLRSQRFIIDFQCSSKPFFSEITWSTSTITWAESLFQKMACDLCRLLVLYCSNLSHLSIDMVNTKWSEDNQRCTSLPSISFWITVKEIPNEILLIPTYTGSQNCLSQLVEFTWGATHWTSNFLDALSKITHHLRKLVIDMSNFGRDESRKDAKRLSTLIKAQNCLQEIKFIKCKFRILPSIMEGLRTQAKTLRIFYFQGIVKDWSIFSEVKHLTNLREIIFSHANFQCNEANMIEQSYFPHLTKLSFNVCCFRDQTILPELVVQHSGKTLRTFTLTRYYYPEKNNFIPQVITTVANYCQNLVHLEIYVDRREFQQLMLLFASCPLLEKVKLTGNPDVADELFLRIANQELSNLKELFIDAQWRFCAKSLEIFIVKSRAPLKSLVFRYSPDFSDAHLDVLFRYLKEHLHRLHIGTDKRFSKGFLEKAKETIVDFRYKLNGQVHEPVWL</sequence>
<organism evidence="1 3">
    <name type="scientific">Rhizophagus clarus</name>
    <dbReference type="NCBI Taxonomy" id="94130"/>
    <lineage>
        <taxon>Eukaryota</taxon>
        <taxon>Fungi</taxon>
        <taxon>Fungi incertae sedis</taxon>
        <taxon>Mucoromycota</taxon>
        <taxon>Glomeromycotina</taxon>
        <taxon>Glomeromycetes</taxon>
        <taxon>Glomerales</taxon>
        <taxon>Glomeraceae</taxon>
        <taxon>Rhizophagus</taxon>
    </lineage>
</organism>
<proteinExistence type="predicted"/>
<evidence type="ECO:0000313" key="1">
    <source>
        <dbReference type="EMBL" id="GBB84611.1"/>
    </source>
</evidence>
<evidence type="ECO:0000313" key="2">
    <source>
        <dbReference type="EMBL" id="GES80126.1"/>
    </source>
</evidence>
<dbReference type="Gene3D" id="3.80.10.10">
    <property type="entry name" value="Ribonuclease Inhibitor"/>
    <property type="match status" value="1"/>
</dbReference>
<accession>A0A2Z6QIP7</accession>
<evidence type="ECO:0000313" key="3">
    <source>
        <dbReference type="Proteomes" id="UP000247702"/>
    </source>
</evidence>
<keyword evidence="3" id="KW-1185">Reference proteome</keyword>
<evidence type="ECO:0008006" key="4">
    <source>
        <dbReference type="Google" id="ProtNLM"/>
    </source>
</evidence>
<dbReference type="AlphaFoldDB" id="A0A2Z6QIP7"/>
<reference evidence="1 3" key="1">
    <citation type="submission" date="2017-11" db="EMBL/GenBank/DDBJ databases">
        <title>The genome of Rhizophagus clarus HR1 reveals common genetic basis of auxotrophy among arbuscular mycorrhizal fungi.</title>
        <authorList>
            <person name="Kobayashi Y."/>
        </authorList>
    </citation>
    <scope>NUCLEOTIDE SEQUENCE [LARGE SCALE GENOMIC DNA]</scope>
    <source>
        <strain evidence="1 3">HR1</strain>
    </source>
</reference>
<name>A0A2Z6QIP7_9GLOM</name>
<dbReference type="EMBL" id="BLAL01000047">
    <property type="protein sequence ID" value="GES80126.1"/>
    <property type="molecule type" value="Genomic_DNA"/>
</dbReference>
<reference evidence="2" key="2">
    <citation type="submission" date="2019-10" db="EMBL/GenBank/DDBJ databases">
        <title>Conservation and host-specific expression of non-tandemly repeated heterogenous ribosome RNA gene in arbuscular mycorrhizal fungi.</title>
        <authorList>
            <person name="Maeda T."/>
            <person name="Kobayashi Y."/>
            <person name="Nakagawa T."/>
            <person name="Ezawa T."/>
            <person name="Yamaguchi K."/>
            <person name="Bino T."/>
            <person name="Nishimoto Y."/>
            <person name="Shigenobu S."/>
            <person name="Kawaguchi M."/>
        </authorList>
    </citation>
    <scope>NUCLEOTIDE SEQUENCE</scope>
    <source>
        <strain evidence="2">HR1</strain>
    </source>
</reference>
<protein>
    <recommendedName>
        <fullName evidence="4">F-box domain-containing protein</fullName>
    </recommendedName>
</protein>
<dbReference type="InterPro" id="IPR032675">
    <property type="entry name" value="LRR_dom_sf"/>
</dbReference>
<dbReference type="EMBL" id="BEXD01000135">
    <property type="protein sequence ID" value="GBB84611.1"/>
    <property type="molecule type" value="Genomic_DNA"/>
</dbReference>